<accession>A0A1G6SG64</accession>
<name>A0A1G6SG64_9ACTN</name>
<sequence length="111" mass="12995">MSRIKDPQEKKRLSLARDRRNTYGENDKASRKNVPRAQRRVNRANRRADSVALEGARGALDLDLAVRAEQRLVGRRRKVWRKWPDQPLGTVLAARRGELREDQHLSRSPYR</sequence>
<dbReference type="Proteomes" id="UP000199034">
    <property type="component" value="Unassembled WGS sequence"/>
</dbReference>
<feature type="compositionally biased region" description="Basic and acidic residues" evidence="1">
    <location>
        <begin position="1"/>
        <end position="30"/>
    </location>
</feature>
<dbReference type="EMBL" id="FMZM01000006">
    <property type="protein sequence ID" value="SDD15147.1"/>
    <property type="molecule type" value="Genomic_DNA"/>
</dbReference>
<dbReference type="OrthoDB" id="8705804at2"/>
<proteinExistence type="predicted"/>
<feature type="compositionally biased region" description="Basic residues" evidence="1">
    <location>
        <begin position="31"/>
        <end position="45"/>
    </location>
</feature>
<dbReference type="AlphaFoldDB" id="A0A1G6SG64"/>
<feature type="region of interest" description="Disordered" evidence="1">
    <location>
        <begin position="1"/>
        <end position="49"/>
    </location>
</feature>
<gene>
    <name evidence="2" type="ORF">SAMN05421872_106119</name>
</gene>
<evidence type="ECO:0000313" key="3">
    <source>
        <dbReference type="Proteomes" id="UP000199034"/>
    </source>
</evidence>
<evidence type="ECO:0000313" key="2">
    <source>
        <dbReference type="EMBL" id="SDD15147.1"/>
    </source>
</evidence>
<dbReference type="STRING" id="1045774.SAMN05421872_106119"/>
<keyword evidence="3" id="KW-1185">Reference proteome</keyword>
<reference evidence="2 3" key="1">
    <citation type="submission" date="2016-10" db="EMBL/GenBank/DDBJ databases">
        <authorList>
            <person name="de Groot N.N."/>
        </authorList>
    </citation>
    <scope>NUCLEOTIDE SEQUENCE [LARGE SCALE GENOMIC DNA]</scope>
    <source>
        <strain evidence="2 3">CGMCC 4.6858</strain>
    </source>
</reference>
<organism evidence="2 3">
    <name type="scientific">Nocardioides lianchengensis</name>
    <dbReference type="NCBI Taxonomy" id="1045774"/>
    <lineage>
        <taxon>Bacteria</taxon>
        <taxon>Bacillati</taxon>
        <taxon>Actinomycetota</taxon>
        <taxon>Actinomycetes</taxon>
        <taxon>Propionibacteriales</taxon>
        <taxon>Nocardioidaceae</taxon>
        <taxon>Nocardioides</taxon>
    </lineage>
</organism>
<dbReference type="RefSeq" id="WP_090856011.1">
    <property type="nucleotide sequence ID" value="NZ_FMZM01000006.1"/>
</dbReference>
<evidence type="ECO:0000256" key="1">
    <source>
        <dbReference type="SAM" id="MobiDB-lite"/>
    </source>
</evidence>
<protein>
    <submittedName>
        <fullName evidence="2">Uncharacterized protein</fullName>
    </submittedName>
</protein>